<gene>
    <name evidence="1" type="ORF">E0485_18285</name>
</gene>
<dbReference type="SUPFAM" id="SSF53850">
    <property type="entry name" value="Periplasmic binding protein-like II"/>
    <property type="match status" value="1"/>
</dbReference>
<dbReference type="EMBL" id="SKFG01000021">
    <property type="protein sequence ID" value="TCZ75333.1"/>
    <property type="molecule type" value="Genomic_DNA"/>
</dbReference>
<organism evidence="1 2">
    <name type="scientific">Paenibacillus albiflavus</name>
    <dbReference type="NCBI Taxonomy" id="2545760"/>
    <lineage>
        <taxon>Bacteria</taxon>
        <taxon>Bacillati</taxon>
        <taxon>Bacillota</taxon>
        <taxon>Bacilli</taxon>
        <taxon>Bacillales</taxon>
        <taxon>Paenibacillaceae</taxon>
        <taxon>Paenibacillus</taxon>
    </lineage>
</organism>
<evidence type="ECO:0000313" key="2">
    <source>
        <dbReference type="Proteomes" id="UP000295418"/>
    </source>
</evidence>
<accession>A0A4R4E8N5</accession>
<reference evidence="1 2" key="1">
    <citation type="submission" date="2019-03" db="EMBL/GenBank/DDBJ databases">
        <authorList>
            <person name="Kim M.K.M."/>
        </authorList>
    </citation>
    <scope>NUCLEOTIDE SEQUENCE [LARGE SCALE GENOMIC DNA]</scope>
    <source>
        <strain evidence="1 2">18JY21-1</strain>
    </source>
</reference>
<sequence>MNGETQGWRYKSSNSFGINSKSEVQKEAWEFIKFMMSEEVQSSETLRGIPVHKDANKKRLQEAAEKLKETISDEKFLNERVEYAGNVLEAAYPSFSIDKKIESIVKEEFDFFMSGQKSVDEVSKLIQNRVMTYLNE</sequence>
<dbReference type="Gene3D" id="3.40.190.10">
    <property type="entry name" value="Periplasmic binding protein-like II"/>
    <property type="match status" value="1"/>
</dbReference>
<name>A0A4R4E8N5_9BACL</name>
<dbReference type="Proteomes" id="UP000295418">
    <property type="component" value="Unassembled WGS sequence"/>
</dbReference>
<evidence type="ECO:0000313" key="1">
    <source>
        <dbReference type="EMBL" id="TCZ75333.1"/>
    </source>
</evidence>
<dbReference type="AlphaFoldDB" id="A0A4R4E8N5"/>
<keyword evidence="2" id="KW-1185">Reference proteome</keyword>
<proteinExistence type="predicted"/>
<protein>
    <recommendedName>
        <fullName evidence="3">Extracellular solute-binding protein</fullName>
    </recommendedName>
</protein>
<evidence type="ECO:0008006" key="3">
    <source>
        <dbReference type="Google" id="ProtNLM"/>
    </source>
</evidence>
<comment type="caution">
    <text evidence="1">The sequence shown here is derived from an EMBL/GenBank/DDBJ whole genome shotgun (WGS) entry which is preliminary data.</text>
</comment>